<dbReference type="PANTHER" id="PTHR13593:SF113">
    <property type="entry name" value="SI:DKEY-266F7.9"/>
    <property type="match status" value="1"/>
</dbReference>
<dbReference type="GO" id="GO:0006629">
    <property type="term" value="P:lipid metabolic process"/>
    <property type="evidence" value="ECO:0007669"/>
    <property type="project" value="InterPro"/>
</dbReference>
<dbReference type="PROSITE" id="PS50007">
    <property type="entry name" value="PIPLC_X_DOMAIN"/>
    <property type="match status" value="1"/>
</dbReference>
<sequence>MVQPLTIRNLTSTPLELKRIERYPSPSSNDYSWFSRNATSTNSTEPSASELAERAQSFAHNDISLLIKPFQTQKTSIEALSLGPTDVLRLTFESAGQRYRIDTPSSNNASQTFTPLAPNPKHQYTGIYHPLESHLAIFSSANLQCWMRELSDETPISGLSIPGTHNTPTCYRALPSVRCQAVSPLTQLENGIRFFDIRVQPSTDTTNPTLTLVHGVFPISLTGAKTLSPLLTTISTFLTTHPSETVILSLKREGPGSATDAHLSTILHTHYISPNPHLWYTSPLIPTLRQARGKIILLRRFALAADLKQLNDGHGWALDAENWAYNTPDCIHGAVRVQDYCDILSPSLIPAKLEYCAQHFERAARNVAPLPGVTTDRTNPVPPEPLYLNFLTGSNFFHKGCWPEKVAGALNPGMIRYLCLEHHGGAGGGEGDVGVGDGSTGVVVCDWVGEGGDWDLVRCVVGMNAFLEMREGILLEDGGK</sequence>
<dbReference type="InterPro" id="IPR000909">
    <property type="entry name" value="PLipase_C_PInositol-sp_X_dom"/>
</dbReference>
<dbReference type="CDD" id="cd08586">
    <property type="entry name" value="PI-PLCc_BcPLC_like"/>
    <property type="match status" value="1"/>
</dbReference>
<name>A0A6A5YBA7_9PEZI</name>
<dbReference type="SMART" id="SM00148">
    <property type="entry name" value="PLCXc"/>
    <property type="match status" value="1"/>
</dbReference>
<evidence type="ECO:0000313" key="3">
    <source>
        <dbReference type="Proteomes" id="UP000799776"/>
    </source>
</evidence>
<dbReference type="InterPro" id="IPR017946">
    <property type="entry name" value="PLC-like_Pdiesterase_TIM-brl"/>
</dbReference>
<dbReference type="Gene3D" id="3.20.20.190">
    <property type="entry name" value="Phosphatidylinositol (PI) phosphodiesterase"/>
    <property type="match status" value="1"/>
</dbReference>
<gene>
    <name evidence="2" type="ORF">K490DRAFT_63989</name>
</gene>
<dbReference type="GO" id="GO:0008081">
    <property type="term" value="F:phosphoric diester hydrolase activity"/>
    <property type="evidence" value="ECO:0007669"/>
    <property type="project" value="InterPro"/>
</dbReference>
<reference evidence="2" key="1">
    <citation type="journal article" date="2020" name="Stud. Mycol.">
        <title>101 Dothideomycetes genomes: a test case for predicting lifestyles and emergence of pathogens.</title>
        <authorList>
            <person name="Haridas S."/>
            <person name="Albert R."/>
            <person name="Binder M."/>
            <person name="Bloem J."/>
            <person name="Labutti K."/>
            <person name="Salamov A."/>
            <person name="Andreopoulos B."/>
            <person name="Baker S."/>
            <person name="Barry K."/>
            <person name="Bills G."/>
            <person name="Bluhm B."/>
            <person name="Cannon C."/>
            <person name="Castanera R."/>
            <person name="Culley D."/>
            <person name="Daum C."/>
            <person name="Ezra D."/>
            <person name="Gonzalez J."/>
            <person name="Henrissat B."/>
            <person name="Kuo A."/>
            <person name="Liang C."/>
            <person name="Lipzen A."/>
            <person name="Lutzoni F."/>
            <person name="Magnuson J."/>
            <person name="Mondo S."/>
            <person name="Nolan M."/>
            <person name="Ohm R."/>
            <person name="Pangilinan J."/>
            <person name="Park H.-J."/>
            <person name="Ramirez L."/>
            <person name="Alfaro M."/>
            <person name="Sun H."/>
            <person name="Tritt A."/>
            <person name="Yoshinaga Y."/>
            <person name="Zwiers L.-H."/>
            <person name="Turgeon B."/>
            <person name="Goodwin S."/>
            <person name="Spatafora J."/>
            <person name="Crous P."/>
            <person name="Grigoriev I."/>
        </authorList>
    </citation>
    <scope>NUCLEOTIDE SEQUENCE</scope>
    <source>
        <strain evidence="2">CBS 121410</strain>
    </source>
</reference>
<dbReference type="SUPFAM" id="SSF51695">
    <property type="entry name" value="PLC-like phosphodiesterases"/>
    <property type="match status" value="1"/>
</dbReference>
<protein>
    <submittedName>
        <fullName evidence="2">Phosphatidylinositol phospholipase C</fullName>
    </submittedName>
</protein>
<accession>A0A6A5YBA7</accession>
<organism evidence="2 3">
    <name type="scientific">Saccharata proteae CBS 121410</name>
    <dbReference type="NCBI Taxonomy" id="1314787"/>
    <lineage>
        <taxon>Eukaryota</taxon>
        <taxon>Fungi</taxon>
        <taxon>Dikarya</taxon>
        <taxon>Ascomycota</taxon>
        <taxon>Pezizomycotina</taxon>
        <taxon>Dothideomycetes</taxon>
        <taxon>Dothideomycetes incertae sedis</taxon>
        <taxon>Botryosphaeriales</taxon>
        <taxon>Saccharataceae</taxon>
        <taxon>Saccharata</taxon>
    </lineage>
</organism>
<dbReference type="Pfam" id="PF00388">
    <property type="entry name" value="PI-PLC-X"/>
    <property type="match status" value="1"/>
</dbReference>
<dbReference type="PANTHER" id="PTHR13593">
    <property type="match status" value="1"/>
</dbReference>
<evidence type="ECO:0000259" key="1">
    <source>
        <dbReference type="SMART" id="SM00148"/>
    </source>
</evidence>
<dbReference type="AlphaFoldDB" id="A0A6A5YBA7"/>
<proteinExistence type="predicted"/>
<dbReference type="EMBL" id="ML978715">
    <property type="protein sequence ID" value="KAF2088776.1"/>
    <property type="molecule type" value="Genomic_DNA"/>
</dbReference>
<dbReference type="Proteomes" id="UP000799776">
    <property type="component" value="Unassembled WGS sequence"/>
</dbReference>
<dbReference type="InterPro" id="IPR051057">
    <property type="entry name" value="PI-PLC_domain"/>
</dbReference>
<evidence type="ECO:0000313" key="2">
    <source>
        <dbReference type="EMBL" id="KAF2088776.1"/>
    </source>
</evidence>
<dbReference type="OrthoDB" id="1046782at2759"/>
<feature type="domain" description="Phosphatidylinositol-specific phospholipase C X" evidence="1">
    <location>
        <begin position="151"/>
        <end position="300"/>
    </location>
</feature>
<keyword evidence="3" id="KW-1185">Reference proteome</keyword>